<protein>
    <recommendedName>
        <fullName evidence="4">Periplasmic ligand-binding sensor protein</fullName>
    </recommendedName>
</protein>
<dbReference type="KEGG" id="mag:amb0204"/>
<evidence type="ECO:0000313" key="2">
    <source>
        <dbReference type="EMBL" id="BAE49008.1"/>
    </source>
</evidence>
<feature type="compositionally biased region" description="Low complexity" evidence="1">
    <location>
        <begin position="190"/>
        <end position="201"/>
    </location>
</feature>
<feature type="region of interest" description="Disordered" evidence="1">
    <location>
        <begin position="171"/>
        <end position="229"/>
    </location>
</feature>
<evidence type="ECO:0000256" key="1">
    <source>
        <dbReference type="SAM" id="MobiDB-lite"/>
    </source>
</evidence>
<dbReference type="EMBL" id="AP007255">
    <property type="protein sequence ID" value="BAE49008.1"/>
    <property type="molecule type" value="Genomic_DNA"/>
</dbReference>
<proteinExistence type="predicted"/>
<dbReference type="AlphaFoldDB" id="Q2WAW7"/>
<dbReference type="Pfam" id="PF09849">
    <property type="entry name" value="DUF2076"/>
    <property type="match status" value="1"/>
</dbReference>
<keyword evidence="3" id="KW-1185">Reference proteome</keyword>
<dbReference type="STRING" id="342108.amb0204"/>
<sequence length="229" mass="23650">MTPSERDLIQSVFDRLARLTGGPKDREAEALILDRMRAVPDSAYNLVEAVVVQEMAIKEHEARIRDLEAQLAGRSQQPTGGGFGQPGNPWGGGRGSVPATQPSQQQVQQQQYAPPPQQQYAQPSPWGGQPSAGGSFLRTAAGAAVGVAGGMLLANGISSMFAGGHAGGSPWGGGAQQAGDTTINNYYGSQAPAAGGEAPQPTYDTTIADDQGYADFDPGYDVGGGDDSF</sequence>
<dbReference type="InterPro" id="IPR018648">
    <property type="entry name" value="DUF2076"/>
</dbReference>
<name>Q2WAW7_PARM1</name>
<organism evidence="2 3">
    <name type="scientific">Paramagnetospirillum magneticum (strain ATCC 700264 / AMB-1)</name>
    <name type="common">Magnetospirillum magneticum</name>
    <dbReference type="NCBI Taxonomy" id="342108"/>
    <lineage>
        <taxon>Bacteria</taxon>
        <taxon>Pseudomonadati</taxon>
        <taxon>Pseudomonadota</taxon>
        <taxon>Alphaproteobacteria</taxon>
        <taxon>Rhodospirillales</taxon>
        <taxon>Magnetospirillaceae</taxon>
        <taxon>Paramagnetospirillum</taxon>
    </lineage>
</organism>
<accession>Q2WAW7</accession>
<evidence type="ECO:0008006" key="4">
    <source>
        <dbReference type="Google" id="ProtNLM"/>
    </source>
</evidence>
<evidence type="ECO:0000313" key="3">
    <source>
        <dbReference type="Proteomes" id="UP000007058"/>
    </source>
</evidence>
<dbReference type="Proteomes" id="UP000007058">
    <property type="component" value="Chromosome"/>
</dbReference>
<dbReference type="OrthoDB" id="122910at2"/>
<feature type="compositionally biased region" description="Low complexity" evidence="1">
    <location>
        <begin position="96"/>
        <end position="125"/>
    </location>
</feature>
<gene>
    <name evidence="2" type="ordered locus">amb0204</name>
</gene>
<feature type="compositionally biased region" description="Gly residues" evidence="1">
    <location>
        <begin position="79"/>
        <end position="95"/>
    </location>
</feature>
<feature type="region of interest" description="Disordered" evidence="1">
    <location>
        <begin position="72"/>
        <end position="133"/>
    </location>
</feature>
<dbReference type="RefSeq" id="WP_011382651.1">
    <property type="nucleotide sequence ID" value="NC_007626.1"/>
</dbReference>
<reference evidence="2 3" key="1">
    <citation type="journal article" date="2005" name="DNA Res.">
        <title>Complete genome sequence of the facultative anaerobic magnetotactic bacterium Magnetospirillum sp. strain AMB-1.</title>
        <authorList>
            <person name="Matsunaga T."/>
            <person name="Okamura Y."/>
            <person name="Fukuda Y."/>
            <person name="Wahyudi A.T."/>
            <person name="Murase Y."/>
            <person name="Takeyama H."/>
        </authorList>
    </citation>
    <scope>NUCLEOTIDE SEQUENCE [LARGE SCALE GENOMIC DNA]</scope>
    <source>
        <strain evidence="3">ATCC 700264 / AMB-1</strain>
    </source>
</reference>
<dbReference type="HOGENOM" id="CLU_082335_3_1_5"/>